<proteinExistence type="predicted"/>
<keyword evidence="2" id="KW-1185">Reference proteome</keyword>
<gene>
    <name evidence="1" type="ORF">CAOG_009859</name>
</gene>
<evidence type="ECO:0000313" key="1">
    <source>
        <dbReference type="EMBL" id="KJE94929.1"/>
    </source>
</evidence>
<sequence length="163" mass="18124">MNGGNVCGQIAALVGHVGARRALEALCNMDGIVVSFKGRRTTENPGAISARVWLAFNAMHGANVAPQPPSTQHDNVTKWALAVVLRNVGGGDSSKIKVDSRTIRSRDLPLGLHWWLGLFRLFCLFRRLDLSRSRNFRCLIRVCPFMLEGSFETLFDWRIEGCL</sequence>
<protein>
    <submittedName>
        <fullName evidence="1">Uncharacterized protein</fullName>
    </submittedName>
</protein>
<dbReference type="Proteomes" id="UP000008743">
    <property type="component" value="Unassembled WGS sequence"/>
</dbReference>
<reference evidence="2" key="1">
    <citation type="submission" date="2011-02" db="EMBL/GenBank/DDBJ databases">
        <title>The Genome Sequence of Capsaspora owczarzaki ATCC 30864.</title>
        <authorList>
            <person name="Russ C."/>
            <person name="Cuomo C."/>
            <person name="Burger G."/>
            <person name="Gray M.W."/>
            <person name="Holland P.W.H."/>
            <person name="King N."/>
            <person name="Lang F.B.F."/>
            <person name="Roger A.J."/>
            <person name="Ruiz-Trillo I."/>
            <person name="Young S.K."/>
            <person name="Zeng Q."/>
            <person name="Gargeya S."/>
            <person name="Alvarado L."/>
            <person name="Berlin A."/>
            <person name="Chapman S.B."/>
            <person name="Chen Z."/>
            <person name="Freedman E."/>
            <person name="Gellesch M."/>
            <person name="Goldberg J."/>
            <person name="Griggs A."/>
            <person name="Gujja S."/>
            <person name="Heilman E."/>
            <person name="Heiman D."/>
            <person name="Howarth C."/>
            <person name="Mehta T."/>
            <person name="Neiman D."/>
            <person name="Pearson M."/>
            <person name="Roberts A."/>
            <person name="Saif S."/>
            <person name="Shea T."/>
            <person name="Shenoy N."/>
            <person name="Sisk P."/>
            <person name="Stolte C."/>
            <person name="Sykes S."/>
            <person name="White J."/>
            <person name="Yandava C."/>
            <person name="Haas B."/>
            <person name="Nusbaum C."/>
            <person name="Birren B."/>
        </authorList>
    </citation>
    <scope>NUCLEOTIDE SEQUENCE</scope>
    <source>
        <strain evidence="2">ATCC 30864</strain>
    </source>
</reference>
<dbReference type="AlphaFoldDB" id="A0A0D2X3U7"/>
<organism evidence="1 2">
    <name type="scientific">Capsaspora owczarzaki (strain ATCC 30864)</name>
    <dbReference type="NCBI Taxonomy" id="595528"/>
    <lineage>
        <taxon>Eukaryota</taxon>
        <taxon>Filasterea</taxon>
        <taxon>Capsaspora</taxon>
    </lineage>
</organism>
<name>A0A0D2X3U7_CAPO3</name>
<dbReference type="EMBL" id="KE346368">
    <property type="protein sequence ID" value="KJE94929.1"/>
    <property type="molecule type" value="Genomic_DNA"/>
</dbReference>
<accession>A0A0D2X3U7</accession>
<dbReference type="InParanoid" id="A0A0D2X3U7"/>
<evidence type="ECO:0000313" key="2">
    <source>
        <dbReference type="Proteomes" id="UP000008743"/>
    </source>
</evidence>